<protein>
    <recommendedName>
        <fullName evidence="3">Glutathione S-transferase</fullName>
    </recommendedName>
</protein>
<dbReference type="EMBL" id="CP144699">
    <property type="protein sequence ID" value="WVZ20538.1"/>
    <property type="molecule type" value="Genomic_DNA"/>
</dbReference>
<dbReference type="PANTHER" id="PTHR12782">
    <property type="entry name" value="MICROSOMAL PROSTAGLANDIN E SYNTHASE-2"/>
    <property type="match status" value="1"/>
</dbReference>
<evidence type="ECO:0008006" key="3">
    <source>
        <dbReference type="Google" id="ProtNLM"/>
    </source>
</evidence>
<name>A0AAQ3S8N8_VIGMU</name>
<evidence type="ECO:0000313" key="2">
    <source>
        <dbReference type="Proteomes" id="UP001374535"/>
    </source>
</evidence>
<dbReference type="GO" id="GO:0005739">
    <property type="term" value="C:mitochondrion"/>
    <property type="evidence" value="ECO:0007669"/>
    <property type="project" value="TreeGrafter"/>
</dbReference>
<keyword evidence="2" id="KW-1185">Reference proteome</keyword>
<sequence>MRHDGFVMDRFLDYYRIPFKVDEGDTWSDDKKKPIVALDGELMFDSSDIIDKLIKRIHPDYDLNAEEEKEWREWVDNHLEHVVLANLYRNVPETLKTMDWNTIIGNVNSFDRFVVKYSVIKLKKEHNITDERAALYGAVEQWVDALNGRQFLGGLNPNLADLGVFAILLPILHDQTGRDVIEQTRIRKWHLEMHRAYDEMELRLP</sequence>
<dbReference type="AlphaFoldDB" id="A0AAQ3S8N8"/>
<dbReference type="Proteomes" id="UP001374535">
    <property type="component" value="Chromosome 2"/>
</dbReference>
<dbReference type="InterPro" id="IPR036282">
    <property type="entry name" value="Glutathione-S-Trfase_C_sf"/>
</dbReference>
<evidence type="ECO:0000313" key="1">
    <source>
        <dbReference type="EMBL" id="WVZ20538.1"/>
    </source>
</evidence>
<reference evidence="1 2" key="1">
    <citation type="journal article" date="2023" name="Life. Sci Alliance">
        <title>Evolutionary insights into 3D genome organization and epigenetic landscape of Vigna mungo.</title>
        <authorList>
            <person name="Junaid A."/>
            <person name="Singh B."/>
            <person name="Bhatia S."/>
        </authorList>
    </citation>
    <scope>NUCLEOTIDE SEQUENCE [LARGE SCALE GENOMIC DNA]</scope>
    <source>
        <strain evidence="1">Urdbean</strain>
    </source>
</reference>
<dbReference type="GO" id="GO:0050220">
    <property type="term" value="F:prostaglandin-E synthase activity"/>
    <property type="evidence" value="ECO:0007669"/>
    <property type="project" value="TreeGrafter"/>
</dbReference>
<gene>
    <name evidence="1" type="ORF">V8G54_007860</name>
</gene>
<dbReference type="Gene3D" id="1.20.1050.10">
    <property type="match status" value="1"/>
</dbReference>
<accession>A0AAQ3S8N8</accession>
<organism evidence="1 2">
    <name type="scientific">Vigna mungo</name>
    <name type="common">Black gram</name>
    <name type="synonym">Phaseolus mungo</name>
    <dbReference type="NCBI Taxonomy" id="3915"/>
    <lineage>
        <taxon>Eukaryota</taxon>
        <taxon>Viridiplantae</taxon>
        <taxon>Streptophyta</taxon>
        <taxon>Embryophyta</taxon>
        <taxon>Tracheophyta</taxon>
        <taxon>Spermatophyta</taxon>
        <taxon>Magnoliopsida</taxon>
        <taxon>eudicotyledons</taxon>
        <taxon>Gunneridae</taxon>
        <taxon>Pentapetalae</taxon>
        <taxon>rosids</taxon>
        <taxon>fabids</taxon>
        <taxon>Fabales</taxon>
        <taxon>Fabaceae</taxon>
        <taxon>Papilionoideae</taxon>
        <taxon>50 kb inversion clade</taxon>
        <taxon>NPAAA clade</taxon>
        <taxon>indigoferoid/millettioid clade</taxon>
        <taxon>Phaseoleae</taxon>
        <taxon>Vigna</taxon>
    </lineage>
</organism>
<dbReference type="PANTHER" id="PTHR12782:SF11">
    <property type="entry name" value="PROSTAGLANDIN E SYNTHASE 2"/>
    <property type="match status" value="1"/>
</dbReference>
<proteinExistence type="predicted"/>
<dbReference type="SUPFAM" id="SSF47616">
    <property type="entry name" value="GST C-terminal domain-like"/>
    <property type="match status" value="1"/>
</dbReference>